<protein>
    <submittedName>
        <fullName evidence="2">Uncharacterized protein</fullName>
    </submittedName>
</protein>
<feature type="compositionally biased region" description="Low complexity" evidence="1">
    <location>
        <begin position="1"/>
        <end position="24"/>
    </location>
</feature>
<evidence type="ECO:0000256" key="1">
    <source>
        <dbReference type="SAM" id="MobiDB-lite"/>
    </source>
</evidence>
<sequence>MYAASSGPSSGAGASAAAASSRSVRSTRRTRSGNRPATDGWVTTRPRPESSAM</sequence>
<proteinExistence type="predicted"/>
<reference evidence="2 3" key="1">
    <citation type="submission" date="2016-09" db="EMBL/GenBank/DDBJ databases">
        <title>Streptomyces fradiae DSM40063, a candidate organism with high potential of specific P450 cytochromes.</title>
        <authorList>
            <person name="Grumaz C."/>
            <person name="Vainshtein Y."/>
            <person name="Kirstahler P."/>
            <person name="Sohn K."/>
        </authorList>
    </citation>
    <scope>NUCLEOTIDE SEQUENCE [LARGE SCALE GENOMIC DNA]</scope>
    <source>
        <strain evidence="2 3">DSM 40063</strain>
    </source>
</reference>
<dbReference type="AlphaFoldDB" id="A0A1Y2NP70"/>
<evidence type="ECO:0000313" key="2">
    <source>
        <dbReference type="EMBL" id="OSY49031.1"/>
    </source>
</evidence>
<evidence type="ECO:0000313" key="3">
    <source>
        <dbReference type="Proteomes" id="UP000194318"/>
    </source>
</evidence>
<feature type="region of interest" description="Disordered" evidence="1">
    <location>
        <begin position="1"/>
        <end position="53"/>
    </location>
</feature>
<name>A0A1Y2NP70_STRFR</name>
<accession>A0A1Y2NP70</accession>
<organism evidence="2 3">
    <name type="scientific">Streptomyces fradiae ATCC 10745 = DSM 40063</name>
    <dbReference type="NCBI Taxonomy" id="1319510"/>
    <lineage>
        <taxon>Bacteria</taxon>
        <taxon>Bacillati</taxon>
        <taxon>Actinomycetota</taxon>
        <taxon>Actinomycetes</taxon>
        <taxon>Kitasatosporales</taxon>
        <taxon>Streptomycetaceae</taxon>
        <taxon>Streptomyces</taxon>
    </lineage>
</organism>
<comment type="caution">
    <text evidence="2">The sequence shown here is derived from an EMBL/GenBank/DDBJ whole genome shotgun (WGS) entry which is preliminary data.</text>
</comment>
<gene>
    <name evidence="2" type="ORF">BG846_05374</name>
</gene>
<dbReference type="Proteomes" id="UP000194318">
    <property type="component" value="Unassembled WGS sequence"/>
</dbReference>
<dbReference type="EMBL" id="MIFZ01000338">
    <property type="protein sequence ID" value="OSY49031.1"/>
    <property type="molecule type" value="Genomic_DNA"/>
</dbReference>